<reference evidence="1" key="1">
    <citation type="submission" date="2022-05" db="EMBL/GenBank/DDBJ databases">
        <title>Chromosome-level genome of Chaenocephalus aceratus.</title>
        <authorList>
            <person name="Park H."/>
        </authorList>
    </citation>
    <scope>NUCLEOTIDE SEQUENCE</scope>
    <source>
        <strain evidence="1">KU_202001</strain>
    </source>
</reference>
<dbReference type="Proteomes" id="UP001057452">
    <property type="component" value="Chromosome 24"/>
</dbReference>
<comment type="caution">
    <text evidence="1">The sequence shown here is derived from an EMBL/GenBank/DDBJ whole genome shotgun (WGS) entry which is preliminary data.</text>
</comment>
<accession>A0ACB9VQJ0</accession>
<dbReference type="EMBL" id="CM043808">
    <property type="protein sequence ID" value="KAI4801821.1"/>
    <property type="molecule type" value="Genomic_DNA"/>
</dbReference>
<gene>
    <name evidence="1" type="ORF">KUCAC02_019692</name>
</gene>
<protein>
    <submittedName>
        <fullName evidence="1">Uncharacterized protein</fullName>
    </submittedName>
</protein>
<proteinExistence type="predicted"/>
<organism evidence="1 2">
    <name type="scientific">Chaenocephalus aceratus</name>
    <name type="common">Blackfin icefish</name>
    <name type="synonym">Chaenichthys aceratus</name>
    <dbReference type="NCBI Taxonomy" id="36190"/>
    <lineage>
        <taxon>Eukaryota</taxon>
        <taxon>Metazoa</taxon>
        <taxon>Chordata</taxon>
        <taxon>Craniata</taxon>
        <taxon>Vertebrata</taxon>
        <taxon>Euteleostomi</taxon>
        <taxon>Actinopterygii</taxon>
        <taxon>Neopterygii</taxon>
        <taxon>Teleostei</taxon>
        <taxon>Neoteleostei</taxon>
        <taxon>Acanthomorphata</taxon>
        <taxon>Eupercaria</taxon>
        <taxon>Perciformes</taxon>
        <taxon>Notothenioidei</taxon>
        <taxon>Channichthyidae</taxon>
        <taxon>Chaenocephalus</taxon>
    </lineage>
</organism>
<name>A0ACB9VQJ0_CHAAC</name>
<keyword evidence="2" id="KW-1185">Reference proteome</keyword>
<sequence length="119" mass="13050">MFEAVAEAPGSVKVLHPASFKKVFLKEISELSNYIDRSQLMPSLGGYLVYCHRSWVAFIKEVDEFVQDFLSVVQRLPSCISTLQALSRLAAALHLQRAAALLLHQRSHVPAAQEGAGSG</sequence>
<evidence type="ECO:0000313" key="1">
    <source>
        <dbReference type="EMBL" id="KAI4801821.1"/>
    </source>
</evidence>
<evidence type="ECO:0000313" key="2">
    <source>
        <dbReference type="Proteomes" id="UP001057452"/>
    </source>
</evidence>